<feature type="region of interest" description="Disordered" evidence="1">
    <location>
        <begin position="120"/>
        <end position="145"/>
    </location>
</feature>
<evidence type="ECO:0000256" key="1">
    <source>
        <dbReference type="SAM" id="MobiDB-lite"/>
    </source>
</evidence>
<accession>A0A4Z2GLG1</accession>
<name>A0A4Z2GLG1_9TELE</name>
<dbReference type="AlphaFoldDB" id="A0A4Z2GLG1"/>
<dbReference type="Proteomes" id="UP000314294">
    <property type="component" value="Unassembled WGS sequence"/>
</dbReference>
<evidence type="ECO:0000313" key="3">
    <source>
        <dbReference type="Proteomes" id="UP000314294"/>
    </source>
</evidence>
<gene>
    <name evidence="2" type="ORF">EYF80_035607</name>
</gene>
<comment type="caution">
    <text evidence="2">The sequence shown here is derived from an EMBL/GenBank/DDBJ whole genome shotgun (WGS) entry which is preliminary data.</text>
</comment>
<protein>
    <submittedName>
        <fullName evidence="2">Uncharacterized protein</fullName>
    </submittedName>
</protein>
<sequence>MVSSLSIMRFTDWRITSREMKAQTPGMETRRDPTKHREPRIMKARLKMEMAAAEMLYSGEKEEMESVDTINDLYDPRGEALLWGRRTFIFCWLGKRSHTPNTPGSLRYFMSLSGREKPLESDGFPRFLNKGGHGGHRKSRLMSKA</sequence>
<organism evidence="2 3">
    <name type="scientific">Liparis tanakae</name>
    <name type="common">Tanaka's snailfish</name>
    <dbReference type="NCBI Taxonomy" id="230148"/>
    <lineage>
        <taxon>Eukaryota</taxon>
        <taxon>Metazoa</taxon>
        <taxon>Chordata</taxon>
        <taxon>Craniata</taxon>
        <taxon>Vertebrata</taxon>
        <taxon>Euteleostomi</taxon>
        <taxon>Actinopterygii</taxon>
        <taxon>Neopterygii</taxon>
        <taxon>Teleostei</taxon>
        <taxon>Neoteleostei</taxon>
        <taxon>Acanthomorphata</taxon>
        <taxon>Eupercaria</taxon>
        <taxon>Perciformes</taxon>
        <taxon>Cottioidei</taxon>
        <taxon>Cottales</taxon>
        <taxon>Liparidae</taxon>
        <taxon>Liparis</taxon>
    </lineage>
</organism>
<proteinExistence type="predicted"/>
<evidence type="ECO:0000313" key="2">
    <source>
        <dbReference type="EMBL" id="TNN54179.1"/>
    </source>
</evidence>
<reference evidence="2 3" key="1">
    <citation type="submission" date="2019-03" db="EMBL/GenBank/DDBJ databases">
        <title>First draft genome of Liparis tanakae, snailfish: a comprehensive survey of snailfish specific genes.</title>
        <authorList>
            <person name="Kim W."/>
            <person name="Song I."/>
            <person name="Jeong J.-H."/>
            <person name="Kim D."/>
            <person name="Kim S."/>
            <person name="Ryu S."/>
            <person name="Song J.Y."/>
            <person name="Lee S.K."/>
        </authorList>
    </citation>
    <scope>NUCLEOTIDE SEQUENCE [LARGE SCALE GENOMIC DNA]</scope>
    <source>
        <tissue evidence="2">Muscle</tissue>
    </source>
</reference>
<feature type="compositionally biased region" description="Basic residues" evidence="1">
    <location>
        <begin position="133"/>
        <end position="145"/>
    </location>
</feature>
<dbReference type="EMBL" id="SRLO01000492">
    <property type="protein sequence ID" value="TNN54179.1"/>
    <property type="molecule type" value="Genomic_DNA"/>
</dbReference>
<keyword evidence="3" id="KW-1185">Reference proteome</keyword>